<name>A0A9N9J059_9GLOM</name>
<reference evidence="1" key="1">
    <citation type="submission" date="2021-06" db="EMBL/GenBank/DDBJ databases">
        <authorList>
            <person name="Kallberg Y."/>
            <person name="Tangrot J."/>
            <person name="Rosling A."/>
        </authorList>
    </citation>
    <scope>NUCLEOTIDE SEQUENCE</scope>
    <source>
        <strain evidence="1">MA453B</strain>
    </source>
</reference>
<dbReference type="Proteomes" id="UP000789405">
    <property type="component" value="Unassembled WGS sequence"/>
</dbReference>
<proteinExistence type="predicted"/>
<evidence type="ECO:0000313" key="2">
    <source>
        <dbReference type="Proteomes" id="UP000789405"/>
    </source>
</evidence>
<evidence type="ECO:0000313" key="1">
    <source>
        <dbReference type="EMBL" id="CAG8758750.1"/>
    </source>
</evidence>
<dbReference type="EMBL" id="CAJVPY010016785">
    <property type="protein sequence ID" value="CAG8758750.1"/>
    <property type="molecule type" value="Genomic_DNA"/>
</dbReference>
<comment type="caution">
    <text evidence="1">The sequence shown here is derived from an EMBL/GenBank/DDBJ whole genome shotgun (WGS) entry which is preliminary data.</text>
</comment>
<accession>A0A9N9J059</accession>
<protein>
    <submittedName>
        <fullName evidence="1">23671_t:CDS:1</fullName>
    </submittedName>
</protein>
<sequence length="172" mass="20323">EWKTLEQLTNLLASFAKATTLLEGSTYSTISFMSPAIKVFLQNCKPKLIDYNNDQNEIEIEDINFDDITTIFDNEEIVIDYDYNNEIEVTIDAKQIKVNQIIEIDSLVYKVKKALYTALKHYWKLLLVSSLIVTFLDPRYKRMDKFYKWEREQTIEAIQDLVQQHTNQLKIK</sequence>
<keyword evidence="2" id="KW-1185">Reference proteome</keyword>
<organism evidence="1 2">
    <name type="scientific">Dentiscutata erythropus</name>
    <dbReference type="NCBI Taxonomy" id="1348616"/>
    <lineage>
        <taxon>Eukaryota</taxon>
        <taxon>Fungi</taxon>
        <taxon>Fungi incertae sedis</taxon>
        <taxon>Mucoromycota</taxon>
        <taxon>Glomeromycotina</taxon>
        <taxon>Glomeromycetes</taxon>
        <taxon>Diversisporales</taxon>
        <taxon>Gigasporaceae</taxon>
        <taxon>Dentiscutata</taxon>
    </lineage>
</organism>
<gene>
    <name evidence="1" type="ORF">DERYTH_LOCUS17603</name>
</gene>
<dbReference type="OrthoDB" id="2449751at2759"/>
<feature type="non-terminal residue" evidence="1">
    <location>
        <position position="172"/>
    </location>
</feature>
<dbReference type="AlphaFoldDB" id="A0A9N9J059"/>